<protein>
    <submittedName>
        <fullName evidence="3">PREDICTED: SRC2</fullName>
    </submittedName>
</protein>
<dbReference type="PANTHER" id="PTHR32246">
    <property type="entry name" value="INGRESSION PROTEIN FIC1"/>
    <property type="match status" value="1"/>
</dbReference>
<organism evidence="3 4">
    <name type="scientific">Prunus dulcis</name>
    <name type="common">Almond</name>
    <name type="synonym">Amygdalus dulcis</name>
    <dbReference type="NCBI Taxonomy" id="3755"/>
    <lineage>
        <taxon>Eukaryota</taxon>
        <taxon>Viridiplantae</taxon>
        <taxon>Streptophyta</taxon>
        <taxon>Embryophyta</taxon>
        <taxon>Tracheophyta</taxon>
        <taxon>Spermatophyta</taxon>
        <taxon>Magnoliopsida</taxon>
        <taxon>eudicotyledons</taxon>
        <taxon>Gunneridae</taxon>
        <taxon>Pentapetalae</taxon>
        <taxon>rosids</taxon>
        <taxon>fabids</taxon>
        <taxon>Rosales</taxon>
        <taxon>Rosaceae</taxon>
        <taxon>Amygdaloideae</taxon>
        <taxon>Amygdaleae</taxon>
        <taxon>Prunus</taxon>
    </lineage>
</organism>
<accession>A0A5E4EB36</accession>
<feature type="compositionally biased region" description="Gly residues" evidence="1">
    <location>
        <begin position="278"/>
        <end position="288"/>
    </location>
</feature>
<dbReference type="InterPro" id="IPR044750">
    <property type="entry name" value="C2_SRC2/BAP"/>
</dbReference>
<dbReference type="InterPro" id="IPR035892">
    <property type="entry name" value="C2_domain_sf"/>
</dbReference>
<dbReference type="Gramene" id="VVA12596">
    <property type="protein sequence ID" value="VVA12596"/>
    <property type="gene ID" value="Prudul26B017891"/>
</dbReference>
<dbReference type="AlphaFoldDB" id="A0A5E4EB36"/>
<gene>
    <name evidence="3" type="ORF">ALMOND_2B017891</name>
</gene>
<dbReference type="Proteomes" id="UP000327085">
    <property type="component" value="Chromosome 2"/>
</dbReference>
<dbReference type="OMA" id="PKGSKMG"/>
<reference evidence="4" key="1">
    <citation type="journal article" date="2020" name="Plant J.">
        <title>Transposons played a major role in the diversification between the closely related almond and peach genomes: results from the almond genome sequence.</title>
        <authorList>
            <person name="Alioto T."/>
            <person name="Alexiou K.G."/>
            <person name="Bardil A."/>
            <person name="Barteri F."/>
            <person name="Castanera R."/>
            <person name="Cruz F."/>
            <person name="Dhingra A."/>
            <person name="Duval H."/>
            <person name="Fernandez I Marti A."/>
            <person name="Frias L."/>
            <person name="Galan B."/>
            <person name="Garcia J.L."/>
            <person name="Howad W."/>
            <person name="Gomez-Garrido J."/>
            <person name="Gut M."/>
            <person name="Julca I."/>
            <person name="Morata J."/>
            <person name="Puigdomenech P."/>
            <person name="Ribeca P."/>
            <person name="Rubio Cabetas M.J."/>
            <person name="Vlasova A."/>
            <person name="Wirthensohn M."/>
            <person name="Garcia-Mas J."/>
            <person name="Gabaldon T."/>
            <person name="Casacuberta J.M."/>
            <person name="Arus P."/>
        </authorList>
    </citation>
    <scope>NUCLEOTIDE SEQUENCE [LARGE SCALE GENOMIC DNA]</scope>
    <source>
        <strain evidence="4">cv. Texas</strain>
    </source>
</reference>
<evidence type="ECO:0000256" key="1">
    <source>
        <dbReference type="SAM" id="MobiDB-lite"/>
    </source>
</evidence>
<dbReference type="CDD" id="cd04051">
    <property type="entry name" value="C2_SRC2_like"/>
    <property type="match status" value="1"/>
</dbReference>
<feature type="compositionally biased region" description="Pro residues" evidence="1">
    <location>
        <begin position="232"/>
        <end position="241"/>
    </location>
</feature>
<sequence length="359" mass="39495">MRPNVTFFPQHDNNPISPSCPLSYAPSAPLAPLPAHVSTETLTLMATSRPPPPKHLDLDLTIVSAKHLKNVNWKNGDLKPYAVFWVDSDRRLATKSDDSGSTRPVWNERFTVPLTLPLHDSFLTLEIFHSKPSDTPKPLVGTLRVPLKDLPDPDDSTRIRTFQLVRPSGRPQGKIRVKLAVRERPLPPDYHMTPPPSYFYSGAPMPPHSVRDYRSYSPSPYSSLQASAPTPSASPPPPPPYHYNSYSDPYSSYYPAYYSSAPPPPPPRPFFDRQAGYSGPGGPGGPGGPSAPLDYSNYDQKPKSGKMGLGTGLAVGAVAGGIGGLALDEGLRYEEDKITERVENDLRERDDYSNYRADY</sequence>
<proteinExistence type="predicted"/>
<feature type="compositionally biased region" description="Low complexity" evidence="1">
    <location>
        <begin position="215"/>
        <end position="231"/>
    </location>
</feature>
<dbReference type="PROSITE" id="PS50004">
    <property type="entry name" value="C2"/>
    <property type="match status" value="1"/>
</dbReference>
<feature type="region of interest" description="Disordered" evidence="1">
    <location>
        <begin position="264"/>
        <end position="305"/>
    </location>
</feature>
<feature type="region of interest" description="Disordered" evidence="1">
    <location>
        <begin position="211"/>
        <end position="243"/>
    </location>
</feature>
<dbReference type="PANTHER" id="PTHR32246:SF68">
    <property type="entry name" value="OS01G0853800 PROTEIN"/>
    <property type="match status" value="1"/>
</dbReference>
<dbReference type="InParanoid" id="A0A5E4EB36"/>
<name>A0A5E4EB36_PRUDU</name>
<evidence type="ECO:0000313" key="4">
    <source>
        <dbReference type="Proteomes" id="UP000327085"/>
    </source>
</evidence>
<evidence type="ECO:0000313" key="3">
    <source>
        <dbReference type="EMBL" id="VVA12596.1"/>
    </source>
</evidence>
<dbReference type="GO" id="GO:0006952">
    <property type="term" value="P:defense response"/>
    <property type="evidence" value="ECO:0007669"/>
    <property type="project" value="InterPro"/>
</dbReference>
<dbReference type="EMBL" id="CABIKO010000005">
    <property type="protein sequence ID" value="VVA12596.1"/>
    <property type="molecule type" value="Genomic_DNA"/>
</dbReference>
<dbReference type="InterPro" id="IPR000008">
    <property type="entry name" value="C2_dom"/>
</dbReference>
<dbReference type="Gene3D" id="2.60.40.150">
    <property type="entry name" value="C2 domain"/>
    <property type="match status" value="1"/>
</dbReference>
<dbReference type="SUPFAM" id="SSF49562">
    <property type="entry name" value="C2 domain (Calcium/lipid-binding domain, CaLB)"/>
    <property type="match status" value="1"/>
</dbReference>
<dbReference type="SMART" id="SM00239">
    <property type="entry name" value="C2"/>
    <property type="match status" value="1"/>
</dbReference>
<feature type="domain" description="C2" evidence="2">
    <location>
        <begin position="38"/>
        <end position="160"/>
    </location>
</feature>
<evidence type="ECO:0000259" key="2">
    <source>
        <dbReference type="PROSITE" id="PS50004"/>
    </source>
</evidence>
<dbReference type="Pfam" id="PF00168">
    <property type="entry name" value="C2"/>
    <property type="match status" value="1"/>
</dbReference>